<dbReference type="PANTHER" id="PTHR11203:SF37">
    <property type="entry name" value="INTEGRATOR COMPLEX SUBUNIT 11"/>
    <property type="match status" value="1"/>
</dbReference>
<dbReference type="Gene3D" id="3.60.15.10">
    <property type="entry name" value="Ribonuclease Z/Hydroxyacylglutathione hydrolase-like"/>
    <property type="match status" value="1"/>
</dbReference>
<comment type="caution">
    <text evidence="4">The sequence shown here is derived from an EMBL/GenBank/DDBJ whole genome shotgun (WGS) entry which is preliminary data.</text>
</comment>
<gene>
    <name evidence="4" type="ORF">QRD43_19775</name>
</gene>
<dbReference type="SMART" id="SM00849">
    <property type="entry name" value="Lactamase_B"/>
    <property type="match status" value="1"/>
</dbReference>
<dbReference type="PANTHER" id="PTHR11203">
    <property type="entry name" value="CLEAVAGE AND POLYADENYLATION SPECIFICITY FACTOR FAMILY MEMBER"/>
    <property type="match status" value="1"/>
</dbReference>
<reference evidence="4 5" key="1">
    <citation type="submission" date="2023-06" db="EMBL/GenBank/DDBJ databases">
        <title>Pelomonas sp. APW6 16S ribosomal RNA gene genome sequencing and assembly.</title>
        <authorList>
            <person name="Woo H."/>
        </authorList>
    </citation>
    <scope>NUCLEOTIDE SEQUENCE [LARGE SCALE GENOMIC DNA]</scope>
    <source>
        <strain evidence="4 5">APW6</strain>
    </source>
</reference>
<dbReference type="InterPro" id="IPR001279">
    <property type="entry name" value="Metallo-B-lactamas"/>
</dbReference>
<name>A0ABT7LNV0_9BURK</name>
<feature type="domain" description="Metallo-beta-lactamase" evidence="2">
    <location>
        <begin position="13"/>
        <end position="241"/>
    </location>
</feature>
<feature type="domain" description="Beta-Casp" evidence="3">
    <location>
        <begin position="246"/>
        <end position="368"/>
    </location>
</feature>
<evidence type="ECO:0000313" key="5">
    <source>
        <dbReference type="Proteomes" id="UP001238603"/>
    </source>
</evidence>
<sequence>MRVSFLGAADTVTGSRHLIDTGGQRLLLDCGLFQGYKALRERNWLPLGVPAHSIDAVLLSHAHLDHSGYIPALVRQGFKGQIFSTPATRKLCEVLLSDSAHLMEEDARRANRTGSTRHEKALPLYTLKDAQHAITHFVGLPRDGRLKLGKSEIRFTPAGHLLGASCITVQSEGRRLVYSGDLGRSKDLMLPPPQPLEEADVLLIESTYGDRRHPPEDVQERLGRIIRATIERGGSVLLPSFAVGRAQALLLVLQRLRAAGEIPGNLPIVLDSPMAREATEITLEYRRLAKVSPGELSRLCEGVTLVSKPQESLKMAQAMTRRPGVVISASGMATGGRVLNYLQVMAPQARNHICFAGFQVGGTRGAKLVAGDREVKLRGEFVSVNAEVSHLEGFSGHADSEELMAWLRQFRRPPEQTFVVHGEPQAADALRSRIQDELGWAVRVPQQGESVEV</sequence>
<protein>
    <submittedName>
        <fullName evidence="4">MBL fold metallo-hydrolase</fullName>
        <ecNumber evidence="4">3.-.-.-</ecNumber>
    </submittedName>
</protein>
<evidence type="ECO:0000256" key="1">
    <source>
        <dbReference type="ARBA" id="ARBA00022801"/>
    </source>
</evidence>
<evidence type="ECO:0000259" key="3">
    <source>
        <dbReference type="SMART" id="SM01027"/>
    </source>
</evidence>
<dbReference type="Pfam" id="PF10996">
    <property type="entry name" value="Beta-Casp"/>
    <property type="match status" value="1"/>
</dbReference>
<accession>A0ABT7LNV0</accession>
<dbReference type="CDD" id="cd16295">
    <property type="entry name" value="TTHA0252-CPSF-like_MBL-fold"/>
    <property type="match status" value="1"/>
</dbReference>
<dbReference type="SMART" id="SM01027">
    <property type="entry name" value="Beta-Casp"/>
    <property type="match status" value="1"/>
</dbReference>
<dbReference type="GO" id="GO:0016787">
    <property type="term" value="F:hydrolase activity"/>
    <property type="evidence" value="ECO:0007669"/>
    <property type="project" value="UniProtKB-KW"/>
</dbReference>
<dbReference type="SUPFAM" id="SSF56281">
    <property type="entry name" value="Metallo-hydrolase/oxidoreductase"/>
    <property type="match status" value="1"/>
</dbReference>
<dbReference type="Proteomes" id="UP001238603">
    <property type="component" value="Unassembled WGS sequence"/>
</dbReference>
<dbReference type="EMBL" id="JASVDS010000007">
    <property type="protein sequence ID" value="MDL5034149.1"/>
    <property type="molecule type" value="Genomic_DNA"/>
</dbReference>
<dbReference type="InterPro" id="IPR036866">
    <property type="entry name" value="RibonucZ/Hydroxyglut_hydro"/>
</dbReference>
<dbReference type="InterPro" id="IPR050698">
    <property type="entry name" value="MBL"/>
</dbReference>
<keyword evidence="5" id="KW-1185">Reference proteome</keyword>
<organism evidence="4 5">
    <name type="scientific">Roseateles subflavus</name>
    <dbReference type="NCBI Taxonomy" id="3053353"/>
    <lineage>
        <taxon>Bacteria</taxon>
        <taxon>Pseudomonadati</taxon>
        <taxon>Pseudomonadota</taxon>
        <taxon>Betaproteobacteria</taxon>
        <taxon>Burkholderiales</taxon>
        <taxon>Sphaerotilaceae</taxon>
        <taxon>Roseateles</taxon>
    </lineage>
</organism>
<proteinExistence type="predicted"/>
<dbReference type="InterPro" id="IPR011108">
    <property type="entry name" value="RMMBL"/>
</dbReference>
<evidence type="ECO:0000313" key="4">
    <source>
        <dbReference type="EMBL" id="MDL5034149.1"/>
    </source>
</evidence>
<keyword evidence="1 4" id="KW-0378">Hydrolase</keyword>
<evidence type="ECO:0000259" key="2">
    <source>
        <dbReference type="SMART" id="SM00849"/>
    </source>
</evidence>
<dbReference type="Gene3D" id="3.40.50.10890">
    <property type="match status" value="1"/>
</dbReference>
<dbReference type="Pfam" id="PF07521">
    <property type="entry name" value="RMMBL"/>
    <property type="match status" value="1"/>
</dbReference>
<dbReference type="EC" id="3.-.-.-" evidence="4"/>
<dbReference type="Pfam" id="PF00753">
    <property type="entry name" value="Lactamase_B"/>
    <property type="match status" value="1"/>
</dbReference>
<dbReference type="InterPro" id="IPR022712">
    <property type="entry name" value="Beta_Casp"/>
</dbReference>
<dbReference type="RefSeq" id="WP_285984225.1">
    <property type="nucleotide sequence ID" value="NZ_JASVDS010000007.1"/>
</dbReference>